<name>A0AAV2FLL0_9ROSI</name>
<evidence type="ECO:0000313" key="2">
    <source>
        <dbReference type="Proteomes" id="UP001497516"/>
    </source>
</evidence>
<dbReference type="EMBL" id="OZ034820">
    <property type="protein sequence ID" value="CAL1399214.1"/>
    <property type="molecule type" value="Genomic_DNA"/>
</dbReference>
<organism evidence="1 2">
    <name type="scientific">Linum trigynum</name>
    <dbReference type="NCBI Taxonomy" id="586398"/>
    <lineage>
        <taxon>Eukaryota</taxon>
        <taxon>Viridiplantae</taxon>
        <taxon>Streptophyta</taxon>
        <taxon>Embryophyta</taxon>
        <taxon>Tracheophyta</taxon>
        <taxon>Spermatophyta</taxon>
        <taxon>Magnoliopsida</taxon>
        <taxon>eudicotyledons</taxon>
        <taxon>Gunneridae</taxon>
        <taxon>Pentapetalae</taxon>
        <taxon>rosids</taxon>
        <taxon>fabids</taxon>
        <taxon>Malpighiales</taxon>
        <taxon>Linaceae</taxon>
        <taxon>Linum</taxon>
    </lineage>
</organism>
<proteinExistence type="predicted"/>
<sequence>MKVWGQVLGQNRERVRYGRWRIRFPGQAIQSLIGDQHQRLGLAIRIPSGRNASFPRLGIRSNVRGISPLHNQWKHGVLKILSQASNSPGEYDRKRSYRVYTSSTRDVGKEINFGELKQSFRKRK</sequence>
<evidence type="ECO:0000313" key="1">
    <source>
        <dbReference type="EMBL" id="CAL1399214.1"/>
    </source>
</evidence>
<dbReference type="AlphaFoldDB" id="A0AAV2FLL0"/>
<gene>
    <name evidence="1" type="ORF">LTRI10_LOCUS39405</name>
</gene>
<protein>
    <submittedName>
        <fullName evidence="1">Uncharacterized protein</fullName>
    </submittedName>
</protein>
<dbReference type="Proteomes" id="UP001497516">
    <property type="component" value="Chromosome 7"/>
</dbReference>
<reference evidence="1 2" key="1">
    <citation type="submission" date="2024-04" db="EMBL/GenBank/DDBJ databases">
        <authorList>
            <person name="Fracassetti M."/>
        </authorList>
    </citation>
    <scope>NUCLEOTIDE SEQUENCE [LARGE SCALE GENOMIC DNA]</scope>
</reference>
<accession>A0AAV2FLL0</accession>
<keyword evidence="2" id="KW-1185">Reference proteome</keyword>